<accession>A0A9P6C958</accession>
<reference evidence="3" key="1">
    <citation type="submission" date="2020-11" db="EMBL/GenBank/DDBJ databases">
        <authorList>
            <consortium name="DOE Joint Genome Institute"/>
            <person name="Ahrendt S."/>
            <person name="Riley R."/>
            <person name="Andreopoulos W."/>
            <person name="Labutti K."/>
            <person name="Pangilinan J."/>
            <person name="Ruiz-Duenas F.J."/>
            <person name="Barrasa J.M."/>
            <person name="Sanchez-Garcia M."/>
            <person name="Camarero S."/>
            <person name="Miyauchi S."/>
            <person name="Serrano A."/>
            <person name="Linde D."/>
            <person name="Babiker R."/>
            <person name="Drula E."/>
            <person name="Ayuso-Fernandez I."/>
            <person name="Pacheco R."/>
            <person name="Padilla G."/>
            <person name="Ferreira P."/>
            <person name="Barriuso J."/>
            <person name="Kellner H."/>
            <person name="Castanera R."/>
            <person name="Alfaro M."/>
            <person name="Ramirez L."/>
            <person name="Pisabarro A.G."/>
            <person name="Kuo A."/>
            <person name="Tritt A."/>
            <person name="Lipzen A."/>
            <person name="He G."/>
            <person name="Yan M."/>
            <person name="Ng V."/>
            <person name="Cullen D."/>
            <person name="Martin F."/>
            <person name="Rosso M.-N."/>
            <person name="Henrissat B."/>
            <person name="Hibbett D."/>
            <person name="Martinez A.T."/>
            <person name="Grigoriev I.V."/>
        </authorList>
    </citation>
    <scope>NUCLEOTIDE SEQUENCE</scope>
    <source>
        <strain evidence="3">MF-IS2</strain>
    </source>
</reference>
<dbReference type="PANTHER" id="PTHR10039">
    <property type="entry name" value="AMELOGENIN"/>
    <property type="match status" value="1"/>
</dbReference>
<dbReference type="Pfam" id="PF24883">
    <property type="entry name" value="NPHP3_N"/>
    <property type="match status" value="1"/>
</dbReference>
<name>A0A9P6C958_9AGAR</name>
<keyword evidence="1" id="KW-0677">Repeat</keyword>
<evidence type="ECO:0000256" key="1">
    <source>
        <dbReference type="ARBA" id="ARBA00022737"/>
    </source>
</evidence>
<dbReference type="InterPro" id="IPR056884">
    <property type="entry name" value="NPHP3-like_N"/>
</dbReference>
<sequence length="736" mass="83972">MPLGFFSFFQKKYQFKASDPNATVSEQPQEVETGSQPFHGAHDFAMNNPTFIDKYQIIESINDGNTVLERLAKEMIEGAEMDSSVRHPPPKCYPGTRTELTSNILTWVAGPDRNWNMLWIHGPAGVGKSAVAQTIAEHCEQNGRLGAAFFFSRLNRRDEPSRVFITIAFQIAVRNPAYKQIIAEQLAADPSILKKAIQIQFRKLIVEPFSILAAKDPAMFQHPLVIIIDGLDECNGEEAQCEIIDLINEAVRSSPLLPLLWVLCSRPECHLQAIFSRADFEIHCWREEMRIDSTDGRRDVARYIRDNLKDIRNKYQVEPAAKTIGRRWPSKRRTKSLIKAADGLFVIASIAIRFIGDSDYANPATRLDAFLKIIKTSQVVGMRNPMEYLDMLYGRILADVPKDVLPITMKLLGFGILFRTFFANVQALANLMELNQSSVYGALRKLHSVLKIPPPEHAGRAFLEFYHASFADYLQNPARSGKYCIDEREVACSVAKGCLRFVAKEIELRRTEYEYTEYHPDPWQVKQEKAFHLRFLGDNSHLTWKEDFPISSIQTSLWVPCQIHLLEACIRTGDLEDKNLFQKIRSFDFSGLAHTTIKRSFIEMRTFEVFIKWLHTSVRRKYFVNFVRTKGASSIDDKILQACSEKLENAAPYDLSPTFLDQLQPAPYPMKGHRDRSAKRFLLLGYGSKTALVILYSSFGKDRFLTLTPQEALTSEQIKGRLFPDSKQFIDASDPD</sequence>
<dbReference type="SUPFAM" id="SSF52540">
    <property type="entry name" value="P-loop containing nucleoside triphosphate hydrolases"/>
    <property type="match status" value="1"/>
</dbReference>
<keyword evidence="4" id="KW-1185">Reference proteome</keyword>
<dbReference type="AlphaFoldDB" id="A0A9P6C958"/>
<feature type="domain" description="NACHT" evidence="2">
    <location>
        <begin position="116"/>
        <end position="267"/>
    </location>
</feature>
<dbReference type="PANTHER" id="PTHR10039:SF17">
    <property type="entry name" value="FUNGAL STAND N-TERMINAL GOODBYE DOMAIN-CONTAINING PROTEIN-RELATED"/>
    <property type="match status" value="1"/>
</dbReference>
<dbReference type="InterPro" id="IPR027417">
    <property type="entry name" value="P-loop_NTPase"/>
</dbReference>
<evidence type="ECO:0000259" key="2">
    <source>
        <dbReference type="PROSITE" id="PS50837"/>
    </source>
</evidence>
<dbReference type="Proteomes" id="UP000807342">
    <property type="component" value="Unassembled WGS sequence"/>
</dbReference>
<protein>
    <recommendedName>
        <fullName evidence="2">NACHT domain-containing protein</fullName>
    </recommendedName>
</protein>
<evidence type="ECO:0000313" key="4">
    <source>
        <dbReference type="Proteomes" id="UP000807342"/>
    </source>
</evidence>
<gene>
    <name evidence="3" type="ORF">P691DRAFT_150724</name>
</gene>
<dbReference type="OrthoDB" id="163438at2759"/>
<dbReference type="InterPro" id="IPR007111">
    <property type="entry name" value="NACHT_NTPase"/>
</dbReference>
<dbReference type="EMBL" id="MU151067">
    <property type="protein sequence ID" value="KAF9452874.1"/>
    <property type="molecule type" value="Genomic_DNA"/>
</dbReference>
<dbReference type="Gene3D" id="3.40.50.300">
    <property type="entry name" value="P-loop containing nucleotide triphosphate hydrolases"/>
    <property type="match status" value="1"/>
</dbReference>
<evidence type="ECO:0000313" key="3">
    <source>
        <dbReference type="EMBL" id="KAF9452874.1"/>
    </source>
</evidence>
<organism evidence="3 4">
    <name type="scientific">Macrolepiota fuliginosa MF-IS2</name>
    <dbReference type="NCBI Taxonomy" id="1400762"/>
    <lineage>
        <taxon>Eukaryota</taxon>
        <taxon>Fungi</taxon>
        <taxon>Dikarya</taxon>
        <taxon>Basidiomycota</taxon>
        <taxon>Agaricomycotina</taxon>
        <taxon>Agaricomycetes</taxon>
        <taxon>Agaricomycetidae</taxon>
        <taxon>Agaricales</taxon>
        <taxon>Agaricineae</taxon>
        <taxon>Agaricaceae</taxon>
        <taxon>Macrolepiota</taxon>
    </lineage>
</organism>
<proteinExistence type="predicted"/>
<dbReference type="PROSITE" id="PS50837">
    <property type="entry name" value="NACHT"/>
    <property type="match status" value="1"/>
</dbReference>
<comment type="caution">
    <text evidence="3">The sequence shown here is derived from an EMBL/GenBank/DDBJ whole genome shotgun (WGS) entry which is preliminary data.</text>
</comment>